<dbReference type="GO" id="GO:0003729">
    <property type="term" value="F:mRNA binding"/>
    <property type="evidence" value="ECO:0007669"/>
    <property type="project" value="TreeGrafter"/>
</dbReference>
<dbReference type="Proteomes" id="UP000046395">
    <property type="component" value="Unassembled WGS sequence"/>
</dbReference>
<reference evidence="5" key="1">
    <citation type="submission" date="2019-12" db="UniProtKB">
        <authorList>
            <consortium name="WormBaseParasite"/>
        </authorList>
    </citation>
    <scope>IDENTIFICATION</scope>
</reference>
<dbReference type="AlphaFoldDB" id="A0A5S6QJ44"/>
<protein>
    <submittedName>
        <fullName evidence="5">Uncharacterized protein</fullName>
    </submittedName>
</protein>
<name>A0A5S6QJ44_TRIMR</name>
<dbReference type="PANTHER" id="PTHR12269">
    <property type="entry name" value="EUKARYOTIC TRANSLATION INITIATION FACTOR 4E TRANSPORTER"/>
    <property type="match status" value="1"/>
</dbReference>
<proteinExistence type="predicted"/>
<feature type="region of interest" description="Disordered" evidence="3">
    <location>
        <begin position="162"/>
        <end position="202"/>
    </location>
</feature>
<organism evidence="4 5">
    <name type="scientific">Trichuris muris</name>
    <name type="common">Mouse whipworm</name>
    <dbReference type="NCBI Taxonomy" id="70415"/>
    <lineage>
        <taxon>Eukaryota</taxon>
        <taxon>Metazoa</taxon>
        <taxon>Ecdysozoa</taxon>
        <taxon>Nematoda</taxon>
        <taxon>Enoplea</taxon>
        <taxon>Dorylaimia</taxon>
        <taxon>Trichinellida</taxon>
        <taxon>Trichuridae</taxon>
        <taxon>Trichuris</taxon>
    </lineage>
</organism>
<keyword evidence="4" id="KW-1185">Reference proteome</keyword>
<feature type="compositionally biased region" description="Basic and acidic residues" evidence="3">
    <location>
        <begin position="185"/>
        <end position="202"/>
    </location>
</feature>
<feature type="region of interest" description="Disordered" evidence="3">
    <location>
        <begin position="511"/>
        <end position="530"/>
    </location>
</feature>
<evidence type="ECO:0000313" key="4">
    <source>
        <dbReference type="Proteomes" id="UP000046395"/>
    </source>
</evidence>
<dbReference type="WBParaSite" id="TMUE_2000007190.1">
    <property type="protein sequence ID" value="TMUE_2000007190.1"/>
    <property type="gene ID" value="WBGene00287036"/>
</dbReference>
<evidence type="ECO:0000313" key="5">
    <source>
        <dbReference type="WBParaSite" id="TMUE_2000007190.1"/>
    </source>
</evidence>
<feature type="compositionally biased region" description="Basic and acidic residues" evidence="3">
    <location>
        <begin position="124"/>
        <end position="138"/>
    </location>
</feature>
<dbReference type="InterPro" id="IPR018862">
    <property type="entry name" value="eIF4E-T"/>
</dbReference>
<evidence type="ECO:0000256" key="2">
    <source>
        <dbReference type="ARBA" id="ARBA00022490"/>
    </source>
</evidence>
<sequence>MVLGEATAIRLCELCKRWGRKLRVKAVNYGSVMSDGSNLGIYSNLVYDRETFFKISEHPICGVYPDFLSSEYFVDFEGSNGTARLWCPDRWIQSVWNSEEGKRNGSCGNKSKAPKALSVGAVDGADRKEPVDRLKSESDDTVVLSPQRRSFGAGCQAAISKSGKAGLRDNEGRHVSSSKSRTRSHKCDSRRDHAVGGKGGKDVGNKLRLTVWRSERKSCLSSSSKENLPEWVTEGPKNMYETVELRGFDDDVHSEENEHSTKMGASYSALNGELDKDYEVEKTDEDFHAETDAILNKFLGLTTNGYKSRFREFFEQRPSSLPDEKDIDWNKASVDKNTSPVDEVSPYTMPRARETELEVVKTMDNVRAFSLNQQPDNVAQCERALSAAASLPGAVHLEDIETSTQQQEDSSQSVQTNFILQELFDAAKSNMHNQGFSKTRTAEKAKPNVLQHGDSTPGAAREAINSWSIDPRGNAFGPEAPVGFPGPFPELGQFTKQQVWKSVPLKTGFSRDGSDWPYRQVPSGRSSQRLPHQRNIPLSVINAMMELKDASKANTVKDYMSNIGLSVKEVFPQCGAQPRFLSKDEICNDPSPGRLSSNITPTSVLRQMHQEKMHNQKEAVGHRISDGVPGPSYLPQSKTEVHASLANAHTPLVIRPSGWGCQTAQLNPQEGVKLGHQRLMQDGWRIPSYSRPQQTSYSVSRPQNVPSHCRPVAIPVLRGQMKHPHGQRMNSHRAAVHVTNNFPTYDVGLSQYRAMFMQPQMAQQYRFHHYFQGYLQPFPSASFAGGVRNFRSPTDVVSPASIPPDAKALTLEELERHVRIAEPTAHDAPVDCDPRE</sequence>
<dbReference type="PANTHER" id="PTHR12269:SF1">
    <property type="entry name" value="EUKARYOTIC TRANSLATION INITIATION FACTOR 4E TRANSPORTER"/>
    <property type="match status" value="1"/>
</dbReference>
<dbReference type="STRING" id="70415.A0A5S6QJ44"/>
<dbReference type="Pfam" id="PF10477">
    <property type="entry name" value="EIF4E-T"/>
    <property type="match status" value="1"/>
</dbReference>
<feature type="region of interest" description="Disordered" evidence="3">
    <location>
        <begin position="99"/>
        <end position="142"/>
    </location>
</feature>
<evidence type="ECO:0000256" key="3">
    <source>
        <dbReference type="SAM" id="MobiDB-lite"/>
    </source>
</evidence>
<dbReference type="GO" id="GO:0017148">
    <property type="term" value="P:negative regulation of translation"/>
    <property type="evidence" value="ECO:0007669"/>
    <property type="project" value="TreeGrafter"/>
</dbReference>
<dbReference type="GO" id="GO:0036464">
    <property type="term" value="C:cytoplasmic ribonucleoprotein granule"/>
    <property type="evidence" value="ECO:0007669"/>
    <property type="project" value="UniProtKB-ARBA"/>
</dbReference>
<comment type="subcellular location">
    <subcellularLocation>
        <location evidence="1">Cytoplasm</location>
    </subcellularLocation>
</comment>
<evidence type="ECO:0000256" key="1">
    <source>
        <dbReference type="ARBA" id="ARBA00004496"/>
    </source>
</evidence>
<keyword evidence="2" id="KW-0963">Cytoplasm</keyword>
<accession>A0A5S6QJ44</accession>
<dbReference type="GO" id="GO:0005634">
    <property type="term" value="C:nucleus"/>
    <property type="evidence" value="ECO:0007669"/>
    <property type="project" value="TreeGrafter"/>
</dbReference>